<feature type="domain" description="F-box" evidence="5">
    <location>
        <begin position="15"/>
        <end position="61"/>
    </location>
</feature>
<keyword evidence="7" id="KW-1185">Reference proteome</keyword>
<dbReference type="OMA" id="WVISMNE"/>
<dbReference type="PROSITE" id="PS50181">
    <property type="entry name" value="FBOX"/>
    <property type="match status" value="1"/>
</dbReference>
<dbReference type="PROSITE" id="PS50082">
    <property type="entry name" value="WD_REPEATS_2"/>
    <property type="match status" value="1"/>
</dbReference>
<dbReference type="Gene3D" id="2.130.10.10">
    <property type="entry name" value="YVTN repeat-like/Quinoprotein amine dehydrogenase"/>
    <property type="match status" value="1"/>
</dbReference>
<dbReference type="InterPro" id="IPR036322">
    <property type="entry name" value="WD40_repeat_dom_sf"/>
</dbReference>
<keyword evidence="1 3" id="KW-0853">WD repeat</keyword>
<accession>A0A913Z2S8</accession>
<evidence type="ECO:0000256" key="2">
    <source>
        <dbReference type="ARBA" id="ARBA00022737"/>
    </source>
</evidence>
<dbReference type="Proteomes" id="UP000887568">
    <property type="component" value="Unplaced"/>
</dbReference>
<protein>
    <recommendedName>
        <fullName evidence="5">F-box domain-containing protein</fullName>
    </recommendedName>
</protein>
<evidence type="ECO:0000256" key="1">
    <source>
        <dbReference type="ARBA" id="ARBA00022574"/>
    </source>
</evidence>
<reference evidence="6" key="1">
    <citation type="submission" date="2022-11" db="UniProtKB">
        <authorList>
            <consortium name="EnsemblMetazoa"/>
        </authorList>
    </citation>
    <scope>IDENTIFICATION</scope>
</reference>
<dbReference type="InterPro" id="IPR036047">
    <property type="entry name" value="F-box-like_dom_sf"/>
</dbReference>
<evidence type="ECO:0000313" key="6">
    <source>
        <dbReference type="EnsemblMetazoa" id="XP_038045005.1"/>
    </source>
</evidence>
<dbReference type="SUPFAM" id="SSF50978">
    <property type="entry name" value="WD40 repeat-like"/>
    <property type="match status" value="1"/>
</dbReference>
<dbReference type="EnsemblMetazoa" id="XM_038189153.1">
    <property type="protein sequence ID" value="XP_038045081.1"/>
    <property type="gene ID" value="LOC119719564"/>
</dbReference>
<proteinExistence type="predicted"/>
<feature type="region of interest" description="Disordered" evidence="4">
    <location>
        <begin position="452"/>
        <end position="472"/>
    </location>
</feature>
<evidence type="ECO:0000259" key="5">
    <source>
        <dbReference type="PROSITE" id="PS50181"/>
    </source>
</evidence>
<evidence type="ECO:0000313" key="7">
    <source>
        <dbReference type="Proteomes" id="UP000887568"/>
    </source>
</evidence>
<name>A0A913Z2S8_PATMI</name>
<dbReference type="Pfam" id="PF12937">
    <property type="entry name" value="F-box-like"/>
    <property type="match status" value="1"/>
</dbReference>
<dbReference type="InterPro" id="IPR015943">
    <property type="entry name" value="WD40/YVTN_repeat-like_dom_sf"/>
</dbReference>
<dbReference type="PANTHER" id="PTHR19848:SF8">
    <property type="entry name" value="F-BOX AND WD REPEAT DOMAIN CONTAINING 7"/>
    <property type="match status" value="1"/>
</dbReference>
<keyword evidence="2" id="KW-0677">Repeat</keyword>
<sequence>MWMNLRLTMDTLQSKEYLTYLPQEIKEHIFRHLTATDLCHVALCNRILREAANRDTIWRPLCRKKGWERYGTICDLCKEPPFEPTSQDEKTGVGGVPTFPGDAVVTGSDWPGLVDTCKWKEVYMKACHLEENWRNHRFYTTSLALWSSGGDSMACEGECLAVGSDDGTLEIWDLAGAKRHPRIEHEISLIDTSDTLKMKDGIIAAGCSDGKIRTYSAQTGKQLQVMSGHRLAVSRLFLDGDSVVSVAHPQFPVYEVYEDSDIRVWSAANGASLCILQSGHEATRLLHLDYKDKIVAGAYSDNKICIWDARNGSCMQQIVCDMEHLASCNLGDGIVIGTFKDFLVKIWELQYGECIKTFDLHPFQGIQPSEIPFDGHDEEAHYKFIDGLLVVVTLLHGFYIVNLDGQRLLRDSRRHVKPVCLKGNKLLIWSRETCRYELWTIDPVRMDDRYEVQGSSKTKASSQHRKETQRPRAWMSDTKLIFQGRLISNSPATYISVHHYW</sequence>
<dbReference type="PANTHER" id="PTHR19848">
    <property type="entry name" value="WD40 REPEAT PROTEIN"/>
    <property type="match status" value="1"/>
</dbReference>
<dbReference type="SUPFAM" id="SSF81383">
    <property type="entry name" value="F-box domain"/>
    <property type="match status" value="1"/>
</dbReference>
<dbReference type="Gene3D" id="1.20.1280.50">
    <property type="match status" value="1"/>
</dbReference>
<dbReference type="GeneID" id="119719564"/>
<feature type="repeat" description="WD" evidence="3">
    <location>
        <begin position="160"/>
        <end position="174"/>
    </location>
</feature>
<evidence type="ECO:0000256" key="3">
    <source>
        <dbReference type="PROSITE-ProRule" id="PRU00221"/>
    </source>
</evidence>
<dbReference type="RefSeq" id="XP_038045081.1">
    <property type="nucleotide sequence ID" value="XM_038189153.1"/>
</dbReference>
<dbReference type="InterPro" id="IPR001810">
    <property type="entry name" value="F-box_dom"/>
</dbReference>
<dbReference type="AlphaFoldDB" id="A0A913Z2S8"/>
<evidence type="ECO:0000256" key="4">
    <source>
        <dbReference type="SAM" id="MobiDB-lite"/>
    </source>
</evidence>
<dbReference type="SMART" id="SM00256">
    <property type="entry name" value="FBOX"/>
    <property type="match status" value="1"/>
</dbReference>
<dbReference type="InterPro" id="IPR001680">
    <property type="entry name" value="WD40_rpt"/>
</dbReference>
<organism evidence="6 7">
    <name type="scientific">Patiria miniata</name>
    <name type="common">Bat star</name>
    <name type="synonym">Asterina miniata</name>
    <dbReference type="NCBI Taxonomy" id="46514"/>
    <lineage>
        <taxon>Eukaryota</taxon>
        <taxon>Metazoa</taxon>
        <taxon>Echinodermata</taxon>
        <taxon>Eleutherozoa</taxon>
        <taxon>Asterozoa</taxon>
        <taxon>Asteroidea</taxon>
        <taxon>Valvatacea</taxon>
        <taxon>Valvatida</taxon>
        <taxon>Asterinidae</taxon>
        <taxon>Patiria</taxon>
    </lineage>
</organism>
<dbReference type="SMART" id="SM00320">
    <property type="entry name" value="WD40"/>
    <property type="match status" value="2"/>
</dbReference>
<dbReference type="EnsemblMetazoa" id="XM_038189077.1">
    <property type="protein sequence ID" value="XP_038045005.1"/>
    <property type="gene ID" value="LOC119719564"/>
</dbReference>
<dbReference type="RefSeq" id="XP_038045005.1">
    <property type="nucleotide sequence ID" value="XM_038189077.1"/>
</dbReference>